<dbReference type="GO" id="GO:0008168">
    <property type="term" value="F:methyltransferase activity"/>
    <property type="evidence" value="ECO:0007669"/>
    <property type="project" value="UniProtKB-KW"/>
</dbReference>
<feature type="region of interest" description="Disordered" evidence="1">
    <location>
        <begin position="1"/>
        <end position="21"/>
    </location>
</feature>
<evidence type="ECO:0000313" key="3">
    <source>
        <dbReference type="EMBL" id="GAA4698178.1"/>
    </source>
</evidence>
<dbReference type="SUPFAM" id="SSF53335">
    <property type="entry name" value="S-adenosyl-L-methionine-dependent methyltransferases"/>
    <property type="match status" value="1"/>
</dbReference>
<gene>
    <name evidence="3" type="ORF">GCM10023226_40870</name>
</gene>
<comment type="caution">
    <text evidence="3">The sequence shown here is derived from an EMBL/GenBank/DDBJ whole genome shotgun (WGS) entry which is preliminary data.</text>
</comment>
<feature type="compositionally biased region" description="Basic and acidic residues" evidence="1">
    <location>
        <begin position="1"/>
        <end position="13"/>
    </location>
</feature>
<evidence type="ECO:0000313" key="4">
    <source>
        <dbReference type="Proteomes" id="UP001500621"/>
    </source>
</evidence>
<dbReference type="NCBIfam" id="TIGR01444">
    <property type="entry name" value="fkbM_fam"/>
    <property type="match status" value="1"/>
</dbReference>
<feature type="domain" description="Methyltransferase FkbM" evidence="2">
    <location>
        <begin position="77"/>
        <end position="230"/>
    </location>
</feature>
<keyword evidence="4" id="KW-1185">Reference proteome</keyword>
<name>A0ABP8X1H2_9ACTN</name>
<dbReference type="PANTHER" id="PTHR34203:SF15">
    <property type="entry name" value="SLL1173 PROTEIN"/>
    <property type="match status" value="1"/>
</dbReference>
<keyword evidence="3" id="KW-0808">Transferase</keyword>
<evidence type="ECO:0000259" key="2">
    <source>
        <dbReference type="Pfam" id="PF05050"/>
    </source>
</evidence>
<sequence length="259" mass="28397">MALWGRRDRRGDDAAGTGPAPGADGWAEVAFRRRRVRFAIDDPGDSVQKHLVRGSFYEPGLLRRHVEMVPRGTTVVDVGANVGNHCVFYALSGAGRVYPFEPNPRANLLLRRTVAANSGLDAVDLTHVDHGVGAEPAELFPHTPGRRNLGSTRLAERGEAGEAPVQVVPLDSLTLQGRVTLLKIDVEGMELAVLAGAERLVAEHRPALAIEVDDESQDAFWDWAEHCRYHVVHAVKMYRRNINYVCIPRGSGRSPAIHL</sequence>
<organism evidence="3 4">
    <name type="scientific">Nocardioides nanhaiensis</name>
    <dbReference type="NCBI Taxonomy" id="1476871"/>
    <lineage>
        <taxon>Bacteria</taxon>
        <taxon>Bacillati</taxon>
        <taxon>Actinomycetota</taxon>
        <taxon>Actinomycetes</taxon>
        <taxon>Propionibacteriales</taxon>
        <taxon>Nocardioidaceae</taxon>
        <taxon>Nocardioides</taxon>
    </lineage>
</organism>
<dbReference type="InterPro" id="IPR006342">
    <property type="entry name" value="FkbM_mtfrase"/>
</dbReference>
<dbReference type="InterPro" id="IPR052514">
    <property type="entry name" value="SAM-dependent_MTase"/>
</dbReference>
<reference evidence="4" key="1">
    <citation type="journal article" date="2019" name="Int. J. Syst. Evol. Microbiol.">
        <title>The Global Catalogue of Microorganisms (GCM) 10K type strain sequencing project: providing services to taxonomists for standard genome sequencing and annotation.</title>
        <authorList>
            <consortium name="The Broad Institute Genomics Platform"/>
            <consortium name="The Broad Institute Genome Sequencing Center for Infectious Disease"/>
            <person name="Wu L."/>
            <person name="Ma J."/>
        </authorList>
    </citation>
    <scope>NUCLEOTIDE SEQUENCE [LARGE SCALE GENOMIC DNA]</scope>
    <source>
        <strain evidence="4">JCM 18127</strain>
    </source>
</reference>
<proteinExistence type="predicted"/>
<dbReference type="Gene3D" id="3.40.50.150">
    <property type="entry name" value="Vaccinia Virus protein VP39"/>
    <property type="match status" value="1"/>
</dbReference>
<dbReference type="Pfam" id="PF05050">
    <property type="entry name" value="Methyltransf_21"/>
    <property type="match status" value="1"/>
</dbReference>
<dbReference type="PANTHER" id="PTHR34203">
    <property type="entry name" value="METHYLTRANSFERASE, FKBM FAMILY PROTEIN"/>
    <property type="match status" value="1"/>
</dbReference>
<accession>A0ABP8X1H2</accession>
<evidence type="ECO:0000256" key="1">
    <source>
        <dbReference type="SAM" id="MobiDB-lite"/>
    </source>
</evidence>
<dbReference type="EMBL" id="BAABIM010000005">
    <property type="protein sequence ID" value="GAA4698178.1"/>
    <property type="molecule type" value="Genomic_DNA"/>
</dbReference>
<dbReference type="GO" id="GO:0032259">
    <property type="term" value="P:methylation"/>
    <property type="evidence" value="ECO:0007669"/>
    <property type="project" value="UniProtKB-KW"/>
</dbReference>
<keyword evidence="3" id="KW-0489">Methyltransferase</keyword>
<dbReference type="Proteomes" id="UP001500621">
    <property type="component" value="Unassembled WGS sequence"/>
</dbReference>
<protein>
    <submittedName>
        <fullName evidence="3">FkbM family methyltransferase</fullName>
    </submittedName>
</protein>
<dbReference type="RefSeq" id="WP_345271753.1">
    <property type="nucleotide sequence ID" value="NZ_BAABIM010000005.1"/>
</dbReference>
<dbReference type="InterPro" id="IPR029063">
    <property type="entry name" value="SAM-dependent_MTases_sf"/>
</dbReference>